<name>A0A7J7FWM5_CAMSI</name>
<sequence length="60" mass="6707">MRELYPFEIFTSVLEAEPHVRGIAPHVRPVRDSSSKNGILGPFLAISFPLFFSPLPCPKP</sequence>
<dbReference type="AlphaFoldDB" id="A0A7J7FWM5"/>
<comment type="caution">
    <text evidence="1">The sequence shown here is derived from an EMBL/GenBank/DDBJ whole genome shotgun (WGS) entry which is preliminary data.</text>
</comment>
<dbReference type="EMBL" id="JACBKZ010000014">
    <property type="protein sequence ID" value="KAF5932793.1"/>
    <property type="molecule type" value="Genomic_DNA"/>
</dbReference>
<evidence type="ECO:0000313" key="2">
    <source>
        <dbReference type="Proteomes" id="UP000593564"/>
    </source>
</evidence>
<evidence type="ECO:0000313" key="1">
    <source>
        <dbReference type="EMBL" id="KAF5932793.1"/>
    </source>
</evidence>
<gene>
    <name evidence="1" type="ORF">HYC85_028964</name>
</gene>
<accession>A0A7J7FWM5</accession>
<reference evidence="1 2" key="2">
    <citation type="submission" date="2020-07" db="EMBL/GenBank/DDBJ databases">
        <title>Genome assembly of wild tea tree DASZ reveals pedigree and selection history of tea varieties.</title>
        <authorList>
            <person name="Zhang W."/>
        </authorList>
    </citation>
    <scope>NUCLEOTIDE SEQUENCE [LARGE SCALE GENOMIC DNA]</scope>
    <source>
        <strain evidence="2">cv. G240</strain>
        <tissue evidence="1">Leaf</tissue>
    </source>
</reference>
<keyword evidence="2" id="KW-1185">Reference proteome</keyword>
<proteinExistence type="predicted"/>
<dbReference type="Proteomes" id="UP000593564">
    <property type="component" value="Unassembled WGS sequence"/>
</dbReference>
<reference evidence="2" key="1">
    <citation type="journal article" date="2020" name="Nat. Commun.">
        <title>Genome assembly of wild tea tree DASZ reveals pedigree and selection history of tea varieties.</title>
        <authorList>
            <person name="Zhang W."/>
            <person name="Zhang Y."/>
            <person name="Qiu H."/>
            <person name="Guo Y."/>
            <person name="Wan H."/>
            <person name="Zhang X."/>
            <person name="Scossa F."/>
            <person name="Alseekh S."/>
            <person name="Zhang Q."/>
            <person name="Wang P."/>
            <person name="Xu L."/>
            <person name="Schmidt M.H."/>
            <person name="Jia X."/>
            <person name="Li D."/>
            <person name="Zhu A."/>
            <person name="Guo F."/>
            <person name="Chen W."/>
            <person name="Ni D."/>
            <person name="Usadel B."/>
            <person name="Fernie A.R."/>
            <person name="Wen W."/>
        </authorList>
    </citation>
    <scope>NUCLEOTIDE SEQUENCE [LARGE SCALE GENOMIC DNA]</scope>
    <source>
        <strain evidence="2">cv. G240</strain>
    </source>
</reference>
<organism evidence="1 2">
    <name type="scientific">Camellia sinensis</name>
    <name type="common">Tea plant</name>
    <name type="synonym">Thea sinensis</name>
    <dbReference type="NCBI Taxonomy" id="4442"/>
    <lineage>
        <taxon>Eukaryota</taxon>
        <taxon>Viridiplantae</taxon>
        <taxon>Streptophyta</taxon>
        <taxon>Embryophyta</taxon>
        <taxon>Tracheophyta</taxon>
        <taxon>Spermatophyta</taxon>
        <taxon>Magnoliopsida</taxon>
        <taxon>eudicotyledons</taxon>
        <taxon>Gunneridae</taxon>
        <taxon>Pentapetalae</taxon>
        <taxon>asterids</taxon>
        <taxon>Ericales</taxon>
        <taxon>Theaceae</taxon>
        <taxon>Camellia</taxon>
    </lineage>
</organism>
<protein>
    <submittedName>
        <fullName evidence="1">Uncharacterized protein</fullName>
    </submittedName>
</protein>